<evidence type="ECO:0000256" key="2">
    <source>
        <dbReference type="SAM" id="SignalP"/>
    </source>
</evidence>
<organism evidence="4 5">
    <name type="scientific">Streptomyces coryli</name>
    <dbReference type="NCBI Taxonomy" id="1128680"/>
    <lineage>
        <taxon>Bacteria</taxon>
        <taxon>Bacillati</taxon>
        <taxon>Actinomycetota</taxon>
        <taxon>Actinomycetes</taxon>
        <taxon>Kitasatosporales</taxon>
        <taxon>Streptomycetaceae</taxon>
        <taxon>Streptomyces</taxon>
    </lineage>
</organism>
<dbReference type="GO" id="GO:0004527">
    <property type="term" value="F:exonuclease activity"/>
    <property type="evidence" value="ECO:0007669"/>
    <property type="project" value="UniProtKB-KW"/>
</dbReference>
<dbReference type="EMBL" id="JAAKZV010000372">
    <property type="protein sequence ID" value="NGN69958.1"/>
    <property type="molecule type" value="Genomic_DNA"/>
</dbReference>
<feature type="chain" id="PRO_5038831025" evidence="2">
    <location>
        <begin position="22"/>
        <end position="321"/>
    </location>
</feature>
<dbReference type="AlphaFoldDB" id="A0A6G4UEI7"/>
<feature type="domain" description="Endonuclease/exonuclease/phosphatase" evidence="3">
    <location>
        <begin position="42"/>
        <end position="311"/>
    </location>
</feature>
<keyword evidence="5" id="KW-1185">Reference proteome</keyword>
<dbReference type="InterPro" id="IPR005135">
    <property type="entry name" value="Endo/exonuclease/phosphatase"/>
</dbReference>
<dbReference type="Proteomes" id="UP000481583">
    <property type="component" value="Unassembled WGS sequence"/>
</dbReference>
<dbReference type="GO" id="GO:0004519">
    <property type="term" value="F:endonuclease activity"/>
    <property type="evidence" value="ECO:0007669"/>
    <property type="project" value="UniProtKB-KW"/>
</dbReference>
<keyword evidence="2" id="KW-0732">Signal</keyword>
<dbReference type="SUPFAM" id="SSF56219">
    <property type="entry name" value="DNase I-like"/>
    <property type="match status" value="1"/>
</dbReference>
<name>A0A6G4UEI7_9ACTN</name>
<evidence type="ECO:0000313" key="5">
    <source>
        <dbReference type="Proteomes" id="UP000481583"/>
    </source>
</evidence>
<evidence type="ECO:0000259" key="3">
    <source>
        <dbReference type="Pfam" id="PF03372"/>
    </source>
</evidence>
<reference evidence="4 5" key="1">
    <citation type="submission" date="2020-02" db="EMBL/GenBank/DDBJ databases">
        <title>Whole-genome analyses of novel actinobacteria.</title>
        <authorList>
            <person name="Sahin N."/>
        </authorList>
    </citation>
    <scope>NUCLEOTIDE SEQUENCE [LARGE SCALE GENOMIC DNA]</scope>
    <source>
        <strain evidence="4 5">A7024</strain>
    </source>
</reference>
<comment type="caution">
    <text evidence="4">The sequence shown here is derived from an EMBL/GenBank/DDBJ whole genome shotgun (WGS) entry which is preliminary data.</text>
</comment>
<keyword evidence="4" id="KW-0255">Endonuclease</keyword>
<proteinExistence type="predicted"/>
<keyword evidence="4" id="KW-0269">Exonuclease</keyword>
<dbReference type="Gene3D" id="3.60.10.10">
    <property type="entry name" value="Endonuclease/exonuclease/phosphatase"/>
    <property type="match status" value="1"/>
</dbReference>
<dbReference type="Pfam" id="PF03372">
    <property type="entry name" value="Exo_endo_phos"/>
    <property type="match status" value="1"/>
</dbReference>
<keyword evidence="4" id="KW-0540">Nuclease</keyword>
<evidence type="ECO:0000313" key="4">
    <source>
        <dbReference type="EMBL" id="NGN69958.1"/>
    </source>
</evidence>
<dbReference type="RefSeq" id="WP_165245347.1">
    <property type="nucleotide sequence ID" value="NZ_JAAKZV010000372.1"/>
</dbReference>
<evidence type="ECO:0000256" key="1">
    <source>
        <dbReference type="SAM" id="MobiDB-lite"/>
    </source>
</evidence>
<gene>
    <name evidence="4" type="ORF">G5C51_39480</name>
</gene>
<sequence>MTRFLPSLALLCAAVAGTTAAAPAAPAASAAESGRKVTLWHWNVAGHFLHKGSTDTGLPEAAVASIAEADADFASFNELCRGQYDAILTGLRAAGWTEQPDDFGRFAASRGAGGETCGGDAYGNAVFSKAGIASAERITLPRDGSAEKRNMVCGTAPDGTSLCSAHLTVSDDLIDGRFANIRQLERAFDVVDELNETGGPAFLAGDLNVQPHFGRMERYYSPVIDTEFNSHNHGRYHDLDHGGDARPGYGSGTYTGPAPDAPPGGGKAKLDYLLVREDHLAGARAHSAEALAIPAGCSHDNAEYASRCSDHRAITGTVRVM</sequence>
<feature type="signal peptide" evidence="2">
    <location>
        <begin position="1"/>
        <end position="21"/>
    </location>
</feature>
<dbReference type="InterPro" id="IPR036691">
    <property type="entry name" value="Endo/exonu/phosph_ase_sf"/>
</dbReference>
<accession>A0A6G4UEI7</accession>
<feature type="region of interest" description="Disordered" evidence="1">
    <location>
        <begin position="239"/>
        <end position="265"/>
    </location>
</feature>
<keyword evidence="4" id="KW-0378">Hydrolase</keyword>
<protein>
    <submittedName>
        <fullName evidence="4">Endonuclease/exonuclease/phosphatase family protein</fullName>
    </submittedName>
</protein>